<dbReference type="InterPro" id="IPR036812">
    <property type="entry name" value="NAD(P)_OxRdtase_dom_sf"/>
</dbReference>
<feature type="domain" description="NADP-dependent oxidoreductase" evidence="1">
    <location>
        <begin position="16"/>
        <end position="215"/>
    </location>
</feature>
<proteinExistence type="predicted"/>
<dbReference type="STRING" id="1157490.EL26_13010"/>
<organism evidence="2 3">
    <name type="scientific">Tumebacillus flagellatus</name>
    <dbReference type="NCBI Taxonomy" id="1157490"/>
    <lineage>
        <taxon>Bacteria</taxon>
        <taxon>Bacillati</taxon>
        <taxon>Bacillota</taxon>
        <taxon>Bacilli</taxon>
        <taxon>Bacillales</taxon>
        <taxon>Alicyclobacillaceae</taxon>
        <taxon>Tumebacillus</taxon>
    </lineage>
</organism>
<evidence type="ECO:0000313" key="3">
    <source>
        <dbReference type="Proteomes" id="UP000027931"/>
    </source>
</evidence>
<dbReference type="SUPFAM" id="SSF51430">
    <property type="entry name" value="NAD(P)-linked oxidoreductase"/>
    <property type="match status" value="1"/>
</dbReference>
<evidence type="ECO:0000313" key="2">
    <source>
        <dbReference type="EMBL" id="KEO82823.1"/>
    </source>
</evidence>
<dbReference type="CDD" id="cd19100">
    <property type="entry name" value="AKR_unchar"/>
    <property type="match status" value="1"/>
</dbReference>
<sequence length="288" mass="32807">MKQQPFGRTGWEVPLLSFGAQRIVDEHNCTEEEAIQIVHTAIEHGITYFDTAPSYSDGQSEYRLGLSLTEGRRAQVRIATKTHDRTRDGSLKLLEGSLKRLQTDYVDEWRLHNIVTVEELDRIFAKGGAIEALQQMQAEGVVKKLSISGHTNPQVLVEALRRFDFDSSLVALSALDHHIYSFAHEFLPLAREKGVAVVGMKVMALGKLAPWYEKALRYTLSLPISTTIVGMETMEQLERNLAVAENFTPMDELERLEFWKEILHLARPETLPWKAQEWGGDTWYKRDA</sequence>
<dbReference type="eggNOG" id="COG0667">
    <property type="taxonomic scope" value="Bacteria"/>
</dbReference>
<accession>A0A074LSN8</accession>
<dbReference type="Proteomes" id="UP000027931">
    <property type="component" value="Unassembled WGS sequence"/>
</dbReference>
<keyword evidence="3" id="KW-1185">Reference proteome</keyword>
<gene>
    <name evidence="2" type="ORF">EL26_13010</name>
</gene>
<evidence type="ECO:0000259" key="1">
    <source>
        <dbReference type="Pfam" id="PF00248"/>
    </source>
</evidence>
<dbReference type="PANTHER" id="PTHR43312:SF1">
    <property type="entry name" value="NADP-DEPENDENT OXIDOREDUCTASE DOMAIN-CONTAINING PROTEIN"/>
    <property type="match status" value="1"/>
</dbReference>
<dbReference type="OrthoDB" id="9773828at2"/>
<reference evidence="2 3" key="1">
    <citation type="journal article" date="2013" name="Int. J. Syst. Evol. Microbiol.">
        <title>Tumebacillus flagellatus sp. nov., an alpha-amylase/pullulanase-producing bacterium isolated from cassava wastewater.</title>
        <authorList>
            <person name="Wang Q."/>
            <person name="Xie N."/>
            <person name="Qin Y."/>
            <person name="Shen N."/>
            <person name="Zhu J."/>
            <person name="Mi H."/>
            <person name="Huang R."/>
        </authorList>
    </citation>
    <scope>NUCLEOTIDE SEQUENCE [LARGE SCALE GENOMIC DNA]</scope>
    <source>
        <strain evidence="2 3">GST4</strain>
    </source>
</reference>
<comment type="caution">
    <text evidence="2">The sequence shown here is derived from an EMBL/GenBank/DDBJ whole genome shotgun (WGS) entry which is preliminary data.</text>
</comment>
<dbReference type="AlphaFoldDB" id="A0A074LSN8"/>
<dbReference type="InterPro" id="IPR053135">
    <property type="entry name" value="AKR2_Oxidoreductase"/>
</dbReference>
<dbReference type="EMBL" id="JMIR01000017">
    <property type="protein sequence ID" value="KEO82823.1"/>
    <property type="molecule type" value="Genomic_DNA"/>
</dbReference>
<dbReference type="PANTHER" id="PTHR43312">
    <property type="entry name" value="D-THREO-ALDOSE 1-DEHYDROGENASE"/>
    <property type="match status" value="1"/>
</dbReference>
<dbReference type="Pfam" id="PF00248">
    <property type="entry name" value="Aldo_ket_red"/>
    <property type="match status" value="1"/>
</dbReference>
<protein>
    <submittedName>
        <fullName evidence="2">Oxidoreductase</fullName>
    </submittedName>
</protein>
<dbReference type="InterPro" id="IPR023210">
    <property type="entry name" value="NADP_OxRdtase_dom"/>
</dbReference>
<name>A0A074LSN8_9BACL</name>
<dbReference type="Gene3D" id="3.20.20.100">
    <property type="entry name" value="NADP-dependent oxidoreductase domain"/>
    <property type="match status" value="1"/>
</dbReference>